<evidence type="ECO:0000313" key="2">
    <source>
        <dbReference type="EMBL" id="VYU47790.1"/>
    </source>
</evidence>
<sequence length="247" mass="28134">MVNEMHDQSQSNLVLAFVVILSIITALFLGTQMMSAIDSRVKSQNHDNFISGVRYGTRAYSKQYRMDTENLKNISEGYILKEDIDKYALASNPVEVDRDLASQMFLRILSGNTNTPIAELKNDKIYMIHVYTVYQPGAGNKLVPKYIAQVFKIDGTPVYTPYMTNNLLELQQWVEGTLKINVDINNSINESIHAQQEYDRRGQTGNSLPTYSTYNTYMCIGVDVPLKNRFSESTISFSEIQTYSTMR</sequence>
<feature type="transmembrane region" description="Helical" evidence="1">
    <location>
        <begin position="12"/>
        <end position="30"/>
    </location>
</feature>
<protein>
    <submittedName>
        <fullName evidence="2">Uncharacterized protein</fullName>
    </submittedName>
</protein>
<proteinExistence type="predicted"/>
<keyword evidence="1" id="KW-1133">Transmembrane helix</keyword>
<dbReference type="RefSeq" id="WP_156561785.1">
    <property type="nucleotide sequence ID" value="NZ_CACRTV010000057.1"/>
</dbReference>
<accession>A0A6N3F6Y9</accession>
<gene>
    <name evidence="2" type="ORF">CPLFYP93_02420</name>
</gene>
<evidence type="ECO:0000256" key="1">
    <source>
        <dbReference type="SAM" id="Phobius"/>
    </source>
</evidence>
<keyword evidence="1" id="KW-0472">Membrane</keyword>
<dbReference type="AlphaFoldDB" id="A0A6N3F6Y9"/>
<name>A0A6N3F6Y9_9CLOT</name>
<organism evidence="2">
    <name type="scientific">Clostridium paraputrificum</name>
    <dbReference type="NCBI Taxonomy" id="29363"/>
    <lineage>
        <taxon>Bacteria</taxon>
        <taxon>Bacillati</taxon>
        <taxon>Bacillota</taxon>
        <taxon>Clostridia</taxon>
        <taxon>Eubacteriales</taxon>
        <taxon>Clostridiaceae</taxon>
        <taxon>Clostridium</taxon>
    </lineage>
</organism>
<reference evidence="2" key="1">
    <citation type="submission" date="2019-11" db="EMBL/GenBank/DDBJ databases">
        <authorList>
            <person name="Feng L."/>
        </authorList>
    </citation>
    <scope>NUCLEOTIDE SEQUENCE</scope>
    <source>
        <strain evidence="2">CParaputrificumLFYP93</strain>
    </source>
</reference>
<dbReference type="EMBL" id="CACRTV010000057">
    <property type="protein sequence ID" value="VYU47790.1"/>
    <property type="molecule type" value="Genomic_DNA"/>
</dbReference>
<keyword evidence="1" id="KW-0812">Transmembrane</keyword>